<dbReference type="VEuPathDB" id="FungiDB:RO3G_08598"/>
<organism evidence="2 3">
    <name type="scientific">Rhizopus delemar (strain RA 99-880 / ATCC MYA-4621 / FGSC 9543 / NRRL 43880)</name>
    <name type="common">Mucormycosis agent</name>
    <name type="synonym">Rhizopus arrhizus var. delemar</name>
    <dbReference type="NCBI Taxonomy" id="246409"/>
    <lineage>
        <taxon>Eukaryota</taxon>
        <taxon>Fungi</taxon>
        <taxon>Fungi incertae sedis</taxon>
        <taxon>Mucoromycota</taxon>
        <taxon>Mucoromycotina</taxon>
        <taxon>Mucoromycetes</taxon>
        <taxon>Mucorales</taxon>
        <taxon>Mucorineae</taxon>
        <taxon>Rhizopodaceae</taxon>
        <taxon>Rhizopus</taxon>
    </lineage>
</organism>
<dbReference type="AlphaFoldDB" id="I1C613"/>
<evidence type="ECO:0000313" key="3">
    <source>
        <dbReference type="Proteomes" id="UP000009138"/>
    </source>
</evidence>
<dbReference type="Proteomes" id="UP000009138">
    <property type="component" value="Unassembled WGS sequence"/>
</dbReference>
<dbReference type="InParanoid" id="I1C613"/>
<accession>I1C613</accession>
<feature type="region of interest" description="Disordered" evidence="1">
    <location>
        <begin position="1"/>
        <end position="57"/>
    </location>
</feature>
<proteinExistence type="predicted"/>
<reference evidence="2 3" key="1">
    <citation type="journal article" date="2009" name="PLoS Genet.">
        <title>Genomic analysis of the basal lineage fungus Rhizopus oryzae reveals a whole-genome duplication.</title>
        <authorList>
            <person name="Ma L.-J."/>
            <person name="Ibrahim A.S."/>
            <person name="Skory C."/>
            <person name="Grabherr M.G."/>
            <person name="Burger G."/>
            <person name="Butler M."/>
            <person name="Elias M."/>
            <person name="Idnurm A."/>
            <person name="Lang B.F."/>
            <person name="Sone T."/>
            <person name="Abe A."/>
            <person name="Calvo S.E."/>
            <person name="Corrochano L.M."/>
            <person name="Engels R."/>
            <person name="Fu J."/>
            <person name="Hansberg W."/>
            <person name="Kim J.-M."/>
            <person name="Kodira C.D."/>
            <person name="Koehrsen M.J."/>
            <person name="Liu B."/>
            <person name="Miranda-Saavedra D."/>
            <person name="O'Leary S."/>
            <person name="Ortiz-Castellanos L."/>
            <person name="Poulter R."/>
            <person name="Rodriguez-Romero J."/>
            <person name="Ruiz-Herrera J."/>
            <person name="Shen Y.-Q."/>
            <person name="Zeng Q."/>
            <person name="Galagan J."/>
            <person name="Birren B.W."/>
            <person name="Cuomo C.A."/>
            <person name="Wickes B.L."/>
        </authorList>
    </citation>
    <scope>NUCLEOTIDE SEQUENCE [LARGE SCALE GENOMIC DNA]</scope>
    <source>
        <strain evidence="3">RA 99-880 / ATCC MYA-4621 / FGSC 9543 / NRRL 43880</strain>
    </source>
</reference>
<sequence length="213" mass="24682">MTGQNESNDKKKNNENNKTCNMLPPSIVPPPPPTEDTGSLLSPWWSEEAAATTGAEEMVEEKNKLPEKPTHRHNTILFGLSQSRKLAKQRLLLSDEEEKKKTSDVEFKLNPFYGTWISVAKTPKRCREHILGDLGREISHSSEHVTRIIHKTFHPLQHLTQRYINSWKDGSQQGFFMNLWTRLERGDAFYLVRDYTKRLIENVLEDKKPSDKK</sequence>
<dbReference type="EMBL" id="CH476737">
    <property type="protein sequence ID" value="EIE83893.1"/>
    <property type="molecule type" value="Genomic_DNA"/>
</dbReference>
<gene>
    <name evidence="2" type="ORF">RO3G_08598</name>
</gene>
<dbReference type="OMA" id="LAPNEYF"/>
<dbReference type="OrthoDB" id="5569779at2759"/>
<name>I1C613_RHIO9</name>
<dbReference type="RefSeq" id="XP_067519289.1">
    <property type="nucleotide sequence ID" value="XM_067663188.1"/>
</dbReference>
<keyword evidence="3" id="KW-1185">Reference proteome</keyword>
<evidence type="ECO:0000313" key="2">
    <source>
        <dbReference type="EMBL" id="EIE83893.1"/>
    </source>
</evidence>
<evidence type="ECO:0000256" key="1">
    <source>
        <dbReference type="SAM" id="MobiDB-lite"/>
    </source>
</evidence>
<dbReference type="eggNOG" id="ENOG502SZUH">
    <property type="taxonomic scope" value="Eukaryota"/>
</dbReference>
<dbReference type="GeneID" id="93615569"/>
<protein>
    <submittedName>
        <fullName evidence="2">Uncharacterized protein</fullName>
    </submittedName>
</protein>
<feature type="compositionally biased region" description="Low complexity" evidence="1">
    <location>
        <begin position="47"/>
        <end position="56"/>
    </location>
</feature>